<dbReference type="SMART" id="SM00717">
    <property type="entry name" value="SANT"/>
    <property type="match status" value="2"/>
</dbReference>
<keyword evidence="1" id="KW-0238">DNA-binding</keyword>
<dbReference type="GO" id="GO:0000978">
    <property type="term" value="F:RNA polymerase II cis-regulatory region sequence-specific DNA binding"/>
    <property type="evidence" value="ECO:0007669"/>
    <property type="project" value="TreeGrafter"/>
</dbReference>
<evidence type="ECO:0000256" key="1">
    <source>
        <dbReference type="ARBA" id="ARBA00023125"/>
    </source>
</evidence>
<dbReference type="PROSITE" id="PS50090">
    <property type="entry name" value="MYB_LIKE"/>
    <property type="match status" value="2"/>
</dbReference>
<dbReference type="PANTHER" id="PTHR45614">
    <property type="entry name" value="MYB PROTEIN-RELATED"/>
    <property type="match status" value="1"/>
</dbReference>
<evidence type="ECO:0000313" key="5">
    <source>
        <dbReference type="EMBL" id="KAK1651640.1"/>
    </source>
</evidence>
<dbReference type="InterPro" id="IPR001005">
    <property type="entry name" value="SANT/Myb"/>
</dbReference>
<evidence type="ECO:0000259" key="4">
    <source>
        <dbReference type="PROSITE" id="PS51294"/>
    </source>
</evidence>
<dbReference type="Gene3D" id="1.10.10.60">
    <property type="entry name" value="Homeodomain-like"/>
    <property type="match status" value="2"/>
</dbReference>
<evidence type="ECO:0000256" key="2">
    <source>
        <dbReference type="SAM" id="MobiDB-lite"/>
    </source>
</evidence>
<dbReference type="CDD" id="cd00167">
    <property type="entry name" value="SANT"/>
    <property type="match status" value="2"/>
</dbReference>
<comment type="caution">
    <text evidence="5">The sequence shown here is derived from an EMBL/GenBank/DDBJ whole genome shotgun (WGS) entry which is preliminary data.</text>
</comment>
<accession>A0AAD8SG91</accession>
<dbReference type="SUPFAM" id="SSF46689">
    <property type="entry name" value="Homeodomain-like"/>
    <property type="match status" value="1"/>
</dbReference>
<name>A0AAD8SG91_LOLMU</name>
<dbReference type="PANTHER" id="PTHR45614:SF295">
    <property type="entry name" value="SUCROSE RESPONSIVE ELEMENT BINDING PROTEIN"/>
    <property type="match status" value="1"/>
</dbReference>
<sequence length="364" mass="39135">MMPSSLAGTSGSDYAAVAAAAAAAAAPQVTTRKAMWSSDEDGVLREQVRLHGPQNWDTICVALPGRNAKSCRLRWCQHLDPRVDVVKPFTPEEDALIVKYQAAYGNRWSTIAEFLSGRTDNAIKNRWNSVLRKHHGHASASAADQGPPRQYWAPSASRHAAGPELTPGCLPLFPLEKGDVMRDRRSPPLPHHAPEDEDMSDAETSSAASVECLHLFPLAPGDVRANAGAAASSGMSCGADDPLTQLRLAPAARLVFDVMPLRSSDVVSPLSLSFVGEKRIGAERSQSAAASGCGVEREGCRKERAAVGREGVPEICSMAGRRHGRRGLLHGDASMERPVIRRGRKRVRRQQDGFVSSSFIPSPL</sequence>
<dbReference type="Proteomes" id="UP001231189">
    <property type="component" value="Unassembled WGS sequence"/>
</dbReference>
<feature type="region of interest" description="Disordered" evidence="2">
    <location>
        <begin position="180"/>
        <end position="202"/>
    </location>
</feature>
<organism evidence="5 6">
    <name type="scientific">Lolium multiflorum</name>
    <name type="common">Italian ryegrass</name>
    <name type="synonym">Lolium perenne subsp. multiflorum</name>
    <dbReference type="NCBI Taxonomy" id="4521"/>
    <lineage>
        <taxon>Eukaryota</taxon>
        <taxon>Viridiplantae</taxon>
        <taxon>Streptophyta</taxon>
        <taxon>Embryophyta</taxon>
        <taxon>Tracheophyta</taxon>
        <taxon>Spermatophyta</taxon>
        <taxon>Magnoliopsida</taxon>
        <taxon>Liliopsida</taxon>
        <taxon>Poales</taxon>
        <taxon>Poaceae</taxon>
        <taxon>BOP clade</taxon>
        <taxon>Pooideae</taxon>
        <taxon>Poodae</taxon>
        <taxon>Poeae</taxon>
        <taxon>Poeae Chloroplast Group 2 (Poeae type)</taxon>
        <taxon>Loliodinae</taxon>
        <taxon>Loliinae</taxon>
        <taxon>Lolium</taxon>
    </lineage>
</organism>
<proteinExistence type="predicted"/>
<feature type="region of interest" description="Disordered" evidence="2">
    <location>
        <begin position="343"/>
        <end position="364"/>
    </location>
</feature>
<feature type="region of interest" description="Disordered" evidence="2">
    <location>
        <begin position="134"/>
        <end position="158"/>
    </location>
</feature>
<feature type="domain" description="Myb-like" evidence="3">
    <location>
        <begin position="28"/>
        <end position="79"/>
    </location>
</feature>
<dbReference type="InterPro" id="IPR050560">
    <property type="entry name" value="MYB_TF"/>
</dbReference>
<dbReference type="GO" id="GO:0005634">
    <property type="term" value="C:nucleus"/>
    <property type="evidence" value="ECO:0007669"/>
    <property type="project" value="TreeGrafter"/>
</dbReference>
<dbReference type="PROSITE" id="PS51294">
    <property type="entry name" value="HTH_MYB"/>
    <property type="match status" value="2"/>
</dbReference>
<gene>
    <name evidence="5" type="ORF">QYE76_069445</name>
</gene>
<dbReference type="GO" id="GO:0000981">
    <property type="term" value="F:DNA-binding transcription factor activity, RNA polymerase II-specific"/>
    <property type="evidence" value="ECO:0007669"/>
    <property type="project" value="TreeGrafter"/>
</dbReference>
<feature type="domain" description="Myb-like" evidence="3">
    <location>
        <begin position="88"/>
        <end position="131"/>
    </location>
</feature>
<dbReference type="InterPro" id="IPR017930">
    <property type="entry name" value="Myb_dom"/>
</dbReference>
<feature type="compositionally biased region" description="Polar residues" evidence="2">
    <location>
        <begin position="353"/>
        <end position="364"/>
    </location>
</feature>
<evidence type="ECO:0000259" key="3">
    <source>
        <dbReference type="PROSITE" id="PS50090"/>
    </source>
</evidence>
<feature type="domain" description="HTH myb-type" evidence="4">
    <location>
        <begin position="88"/>
        <end position="135"/>
    </location>
</feature>
<reference evidence="5" key="1">
    <citation type="submission" date="2023-07" db="EMBL/GenBank/DDBJ databases">
        <title>A chromosome-level genome assembly of Lolium multiflorum.</title>
        <authorList>
            <person name="Chen Y."/>
            <person name="Copetti D."/>
            <person name="Kolliker R."/>
            <person name="Studer B."/>
        </authorList>
    </citation>
    <scope>NUCLEOTIDE SEQUENCE</scope>
    <source>
        <strain evidence="5">02402/16</strain>
        <tissue evidence="5">Leaf</tissue>
    </source>
</reference>
<evidence type="ECO:0000313" key="6">
    <source>
        <dbReference type="Proteomes" id="UP001231189"/>
    </source>
</evidence>
<dbReference type="Pfam" id="PF00249">
    <property type="entry name" value="Myb_DNA-binding"/>
    <property type="match status" value="2"/>
</dbReference>
<feature type="domain" description="HTH myb-type" evidence="4">
    <location>
        <begin position="32"/>
        <end position="83"/>
    </location>
</feature>
<protein>
    <submittedName>
        <fullName evidence="5">Uncharacterized protein</fullName>
    </submittedName>
</protein>
<dbReference type="InterPro" id="IPR009057">
    <property type="entry name" value="Homeodomain-like_sf"/>
</dbReference>
<dbReference type="AlphaFoldDB" id="A0AAD8SG91"/>
<dbReference type="EMBL" id="JAUUTY010000004">
    <property type="protein sequence ID" value="KAK1651640.1"/>
    <property type="molecule type" value="Genomic_DNA"/>
</dbReference>
<keyword evidence="6" id="KW-1185">Reference proteome</keyword>